<dbReference type="eggNOG" id="COG0456">
    <property type="taxonomic scope" value="Bacteria"/>
</dbReference>
<proteinExistence type="predicted"/>
<name>E6U836_ETHHY</name>
<dbReference type="PANTHER" id="PTHR43451">
    <property type="entry name" value="ACETYLTRANSFERASE (GNAT) FAMILY PROTEIN"/>
    <property type="match status" value="1"/>
</dbReference>
<dbReference type="GO" id="GO:0016747">
    <property type="term" value="F:acyltransferase activity, transferring groups other than amino-acyl groups"/>
    <property type="evidence" value="ECO:0007669"/>
    <property type="project" value="InterPro"/>
</dbReference>
<evidence type="ECO:0000313" key="3">
    <source>
        <dbReference type="Proteomes" id="UP000001551"/>
    </source>
</evidence>
<evidence type="ECO:0000313" key="2">
    <source>
        <dbReference type="EMBL" id="ADU27055.1"/>
    </source>
</evidence>
<organism evidence="2 3">
    <name type="scientific">Ethanoligenens harbinense (strain DSM 18485 / JCM 12961 / CGMCC 1.5033 / YUAN-3)</name>
    <dbReference type="NCBI Taxonomy" id="663278"/>
    <lineage>
        <taxon>Bacteria</taxon>
        <taxon>Bacillati</taxon>
        <taxon>Bacillota</taxon>
        <taxon>Clostridia</taxon>
        <taxon>Eubacteriales</taxon>
        <taxon>Oscillospiraceae</taxon>
        <taxon>Ethanoligenens</taxon>
    </lineage>
</organism>
<dbReference type="EMBL" id="CP002400">
    <property type="protein sequence ID" value="ADU27055.1"/>
    <property type="molecule type" value="Genomic_DNA"/>
</dbReference>
<protein>
    <submittedName>
        <fullName evidence="2">GCN5-related N-acetyltransferase</fullName>
    </submittedName>
</protein>
<dbReference type="InterPro" id="IPR016181">
    <property type="entry name" value="Acyl_CoA_acyltransferase"/>
</dbReference>
<dbReference type="RefSeq" id="WP_013485410.1">
    <property type="nucleotide sequence ID" value="NC_014828.1"/>
</dbReference>
<dbReference type="PROSITE" id="PS51186">
    <property type="entry name" value="GNAT"/>
    <property type="match status" value="1"/>
</dbReference>
<dbReference type="Proteomes" id="UP000001551">
    <property type="component" value="Chromosome"/>
</dbReference>
<dbReference type="InterPro" id="IPR052564">
    <property type="entry name" value="N-acetyltrans/Recomb-assoc"/>
</dbReference>
<dbReference type="STRING" id="663278.Ethha_1519"/>
<feature type="domain" description="N-acetyltransferase" evidence="1">
    <location>
        <begin position="1"/>
        <end position="154"/>
    </location>
</feature>
<accession>E6U836</accession>
<dbReference type="AlphaFoldDB" id="E6U836"/>
<gene>
    <name evidence="2" type="ordered locus">Ethha_1519</name>
</gene>
<dbReference type="InterPro" id="IPR000182">
    <property type="entry name" value="GNAT_dom"/>
</dbReference>
<reference evidence="2 3" key="1">
    <citation type="submission" date="2010-12" db="EMBL/GenBank/DDBJ databases">
        <title>Complete sequence of Ethanoligenens harbinense YUAN-3.</title>
        <authorList>
            <person name="Lucas S."/>
            <person name="Copeland A."/>
            <person name="Lapidus A."/>
            <person name="Cheng J.-F."/>
            <person name="Bruce D."/>
            <person name="Goodwin L."/>
            <person name="Pitluck S."/>
            <person name="Chertkov O."/>
            <person name="Misra M."/>
            <person name="Detter J.C."/>
            <person name="Han C."/>
            <person name="Tapia R."/>
            <person name="Land M."/>
            <person name="Hauser L."/>
            <person name="Jeffries C."/>
            <person name="Kyrpides N."/>
            <person name="Ivanova N."/>
            <person name="Mikhailova N."/>
            <person name="Wang A."/>
            <person name="Mouttaki H."/>
            <person name="He Z."/>
            <person name="Zhou J."/>
            <person name="Hemme C.L."/>
            <person name="Woyke T."/>
        </authorList>
    </citation>
    <scope>NUCLEOTIDE SEQUENCE [LARGE SCALE GENOMIC DNA]</scope>
    <source>
        <strain evidence="3">DSM 18485 / JCM 12961 / CGMCC 1.5033 / YUAN-3</strain>
    </source>
</reference>
<dbReference type="Pfam" id="PF13673">
    <property type="entry name" value="Acetyltransf_10"/>
    <property type="match status" value="1"/>
</dbReference>
<evidence type="ECO:0000259" key="1">
    <source>
        <dbReference type="PROSITE" id="PS51186"/>
    </source>
</evidence>
<dbReference type="CDD" id="cd04301">
    <property type="entry name" value="NAT_SF"/>
    <property type="match status" value="1"/>
</dbReference>
<keyword evidence="3" id="KW-1185">Reference proteome</keyword>
<dbReference type="Gene3D" id="3.40.630.30">
    <property type="match status" value="1"/>
</dbReference>
<dbReference type="SUPFAM" id="SSF55729">
    <property type="entry name" value="Acyl-CoA N-acyltransferases (Nat)"/>
    <property type="match status" value="1"/>
</dbReference>
<dbReference type="PANTHER" id="PTHR43451:SF1">
    <property type="entry name" value="ACETYLTRANSFERASE"/>
    <property type="match status" value="1"/>
</dbReference>
<sequence>MEIRAYRPADCIPIMQLFFETVRTVDVGQYPLAQLEQWAKADTDTHAWDKSLAGHYTVVAEENGRLAGFGDIASTGYFNRLFVHPDFQRWGIASRMADELEKAAEQNAIGVVFTQLTGLARPFFAKRGYHVMKTDTLQKRGQRFDLFIMRKIMAG</sequence>
<keyword evidence="2" id="KW-0808">Transferase</keyword>
<dbReference type="KEGG" id="eha:Ethha_1519"/>
<dbReference type="HOGENOM" id="CLU_087351_0_1_9"/>